<feature type="region of interest" description="Disordered" evidence="1">
    <location>
        <begin position="100"/>
        <end position="143"/>
    </location>
</feature>
<gene>
    <name evidence="2" type="ORF">EVAR_68017_1</name>
</gene>
<organism evidence="2 3">
    <name type="scientific">Eumeta variegata</name>
    <name type="common">Bagworm moth</name>
    <name type="synonym">Eumeta japonica</name>
    <dbReference type="NCBI Taxonomy" id="151549"/>
    <lineage>
        <taxon>Eukaryota</taxon>
        <taxon>Metazoa</taxon>
        <taxon>Ecdysozoa</taxon>
        <taxon>Arthropoda</taxon>
        <taxon>Hexapoda</taxon>
        <taxon>Insecta</taxon>
        <taxon>Pterygota</taxon>
        <taxon>Neoptera</taxon>
        <taxon>Endopterygota</taxon>
        <taxon>Lepidoptera</taxon>
        <taxon>Glossata</taxon>
        <taxon>Ditrysia</taxon>
        <taxon>Tineoidea</taxon>
        <taxon>Psychidae</taxon>
        <taxon>Oiketicinae</taxon>
        <taxon>Eumeta</taxon>
    </lineage>
</organism>
<feature type="compositionally biased region" description="Basic and acidic residues" evidence="1">
    <location>
        <begin position="134"/>
        <end position="143"/>
    </location>
</feature>
<reference evidence="2 3" key="1">
    <citation type="journal article" date="2019" name="Commun. Biol.">
        <title>The bagworm genome reveals a unique fibroin gene that provides high tensile strength.</title>
        <authorList>
            <person name="Kono N."/>
            <person name="Nakamura H."/>
            <person name="Ohtoshi R."/>
            <person name="Tomita M."/>
            <person name="Numata K."/>
            <person name="Arakawa K."/>
        </authorList>
    </citation>
    <scope>NUCLEOTIDE SEQUENCE [LARGE SCALE GENOMIC DNA]</scope>
</reference>
<dbReference type="AlphaFoldDB" id="A0A4C1ZEJ8"/>
<evidence type="ECO:0000256" key="1">
    <source>
        <dbReference type="SAM" id="MobiDB-lite"/>
    </source>
</evidence>
<feature type="compositionally biased region" description="Basic and acidic residues" evidence="1">
    <location>
        <begin position="107"/>
        <end position="125"/>
    </location>
</feature>
<accession>A0A4C1ZEJ8</accession>
<keyword evidence="3" id="KW-1185">Reference proteome</keyword>
<evidence type="ECO:0000313" key="2">
    <source>
        <dbReference type="EMBL" id="GBP86210.1"/>
    </source>
</evidence>
<comment type="caution">
    <text evidence="2">The sequence shown here is derived from an EMBL/GenBank/DDBJ whole genome shotgun (WGS) entry which is preliminary data.</text>
</comment>
<dbReference type="EMBL" id="BGZK01001780">
    <property type="protein sequence ID" value="GBP86210.1"/>
    <property type="molecule type" value="Genomic_DNA"/>
</dbReference>
<dbReference type="Proteomes" id="UP000299102">
    <property type="component" value="Unassembled WGS sequence"/>
</dbReference>
<sequence length="143" mass="16541">MPASAKETSLDVKSVDAPFIQTQTHCRIRDVESLRNIKLKFKMGVGRELQALDLRRAVEDKGLNHNRDVADRAEYRHRLNCFTLKLHLLNTNLTLQLQAAWRTPPARRGDREGRRSPAAHDRHQDALPSRPKFANHDHFRTPH</sequence>
<proteinExistence type="predicted"/>
<name>A0A4C1ZEJ8_EUMVA</name>
<evidence type="ECO:0000313" key="3">
    <source>
        <dbReference type="Proteomes" id="UP000299102"/>
    </source>
</evidence>
<protein>
    <submittedName>
        <fullName evidence="2">Uncharacterized protein</fullName>
    </submittedName>
</protein>